<evidence type="ECO:0000313" key="2">
    <source>
        <dbReference type="Proteomes" id="UP000001508"/>
    </source>
</evidence>
<organism evidence="1 2">
    <name type="scientific">Desulfurivibrio alkaliphilus (strain DSM 19089 / UNIQEM U267 / AHT2)</name>
    <dbReference type="NCBI Taxonomy" id="589865"/>
    <lineage>
        <taxon>Bacteria</taxon>
        <taxon>Pseudomonadati</taxon>
        <taxon>Thermodesulfobacteriota</taxon>
        <taxon>Desulfobulbia</taxon>
        <taxon>Desulfobulbales</taxon>
        <taxon>Desulfobulbaceae</taxon>
        <taxon>Desulfurivibrio</taxon>
    </lineage>
</organism>
<dbReference type="EMBL" id="CP001940">
    <property type="protein sequence ID" value="ADH85076.1"/>
    <property type="molecule type" value="Genomic_DNA"/>
</dbReference>
<dbReference type="KEGG" id="dak:DaAHT2_0370"/>
<dbReference type="InParanoid" id="D6YZR9"/>
<dbReference type="HOGENOM" id="CLU_215781_0_0_7"/>
<name>D6YZR9_DESAT</name>
<dbReference type="AlphaFoldDB" id="D6YZR9"/>
<keyword evidence="2" id="KW-1185">Reference proteome</keyword>
<protein>
    <submittedName>
        <fullName evidence="1">Uncharacterized protein</fullName>
    </submittedName>
</protein>
<reference evidence="2" key="1">
    <citation type="submission" date="2010-02" db="EMBL/GenBank/DDBJ databases">
        <title>Complete sequence of Desulfurivibrio alkaliphilus AHT2.</title>
        <authorList>
            <consortium name="US DOE Joint Genome Institute"/>
            <person name="Pitluck S."/>
            <person name="Chertkov O."/>
            <person name="Detter J.C."/>
            <person name="Han C."/>
            <person name="Tapia R."/>
            <person name="Larimer F."/>
            <person name="Land M."/>
            <person name="Hauser L."/>
            <person name="Kyrpides N."/>
            <person name="Mikhailova N."/>
            <person name="Sorokin D.Y."/>
            <person name="Muyzer G."/>
            <person name="Woyke T."/>
        </authorList>
    </citation>
    <scope>NUCLEOTIDE SEQUENCE [LARGE SCALE GENOMIC DNA]</scope>
    <source>
        <strain evidence="2">DSM 19089 / UNIQEM U267 / AHT2</strain>
    </source>
</reference>
<dbReference type="Proteomes" id="UP000001508">
    <property type="component" value="Chromosome"/>
</dbReference>
<gene>
    <name evidence="1" type="ordered locus">DaAHT2_0370</name>
</gene>
<proteinExistence type="predicted"/>
<sequence length="42" mass="4695">MNPRQAISILLLSPFYLRLPPTARLALVREFCANFASSESNS</sequence>
<accession>D6YZR9</accession>
<evidence type="ECO:0000313" key="1">
    <source>
        <dbReference type="EMBL" id="ADH85076.1"/>
    </source>
</evidence>